<dbReference type="EMBL" id="CP046147">
    <property type="protein sequence ID" value="WFG40726.1"/>
    <property type="molecule type" value="Genomic_DNA"/>
</dbReference>
<dbReference type="Gene3D" id="3.40.50.720">
    <property type="entry name" value="NAD(P)-binding Rossmann-like Domain"/>
    <property type="match status" value="1"/>
</dbReference>
<proteinExistence type="inferred from homology"/>
<evidence type="ECO:0000256" key="2">
    <source>
        <dbReference type="ARBA" id="ARBA00023002"/>
    </source>
</evidence>
<evidence type="ECO:0000256" key="1">
    <source>
        <dbReference type="ARBA" id="ARBA00006484"/>
    </source>
</evidence>
<organism evidence="5 6">
    <name type="scientific">Candidatus Lucifugimonas marina</name>
    <dbReference type="NCBI Taxonomy" id="3038979"/>
    <lineage>
        <taxon>Bacteria</taxon>
        <taxon>Bacillati</taxon>
        <taxon>Chloroflexota</taxon>
        <taxon>Dehalococcoidia</taxon>
        <taxon>SAR202 cluster</taxon>
        <taxon>Candidatus Lucifugimonadales</taxon>
        <taxon>Candidatus Lucifugimonadaceae</taxon>
        <taxon>Candidatus Lucifugimonas</taxon>
    </lineage>
</organism>
<dbReference type="CDD" id="cd05233">
    <property type="entry name" value="SDR_c"/>
    <property type="match status" value="1"/>
</dbReference>
<comment type="similarity">
    <text evidence="1">Belongs to the short-chain dehydrogenases/reductases (SDR) family.</text>
</comment>
<evidence type="ECO:0000313" key="4">
    <source>
        <dbReference type="EMBL" id="MDG0866791.1"/>
    </source>
</evidence>
<name>A0AAJ5ZL73_9CHLR</name>
<evidence type="ECO:0000313" key="7">
    <source>
        <dbReference type="Proteomes" id="UP001321249"/>
    </source>
</evidence>
<dbReference type="Proteomes" id="UP001219901">
    <property type="component" value="Chromosome"/>
</dbReference>
<reference evidence="5" key="2">
    <citation type="journal article" date="2023" name="Nat. Commun.">
        <title>Cultivation of marine bacteria of the SAR202 clade.</title>
        <authorList>
            <person name="Lim Y."/>
            <person name="Seo J.H."/>
            <person name="Giovannoni S.J."/>
            <person name="Kang I."/>
            <person name="Cho J.C."/>
        </authorList>
    </citation>
    <scope>NUCLEOTIDE SEQUENCE</scope>
    <source>
        <strain evidence="5">JH1073</strain>
    </source>
</reference>
<evidence type="ECO:0000313" key="6">
    <source>
        <dbReference type="Proteomes" id="UP001219901"/>
    </source>
</evidence>
<dbReference type="PANTHER" id="PTHR42760">
    <property type="entry name" value="SHORT-CHAIN DEHYDROGENASES/REDUCTASES FAMILY MEMBER"/>
    <property type="match status" value="1"/>
</dbReference>
<dbReference type="InterPro" id="IPR002347">
    <property type="entry name" value="SDR_fam"/>
</dbReference>
<keyword evidence="2" id="KW-0560">Oxidoreductase</keyword>
<sequence length="275" mass="29090">MTDQPGTELKGKVAIVTGAGRMRGIGRGTAVVLARMGANVVVTGTGRDPSTFPQDEQDAGWRDIQSTAEQIESYGVKALPLVSNVADEDDVQKMIDDTVAEFGRLDIIVNNAAAPYGNDRVSVLDLKSDVFKTVVDVKVMGTFYACRAAAAQMIKQGEGGRIVNLSSTMGKSGRANTSAYNAANFAVDGFTQALSKEVGKHAITVNSVCPGLTETSRLDPMGRTDKWDARIAEVPLNRAGTDEEVGELIGFLCSPRAGYITGQSVNINGGVITER</sequence>
<keyword evidence="6" id="KW-1185">Reference proteome</keyword>
<reference evidence="6" key="3">
    <citation type="submission" date="2023-06" db="EMBL/GenBank/DDBJ databases">
        <title>Pangenomics reveal diversification of enzyme families and niche specialization in globally abundant SAR202 bacteria.</title>
        <authorList>
            <person name="Saw J.H.W."/>
        </authorList>
    </citation>
    <scope>NUCLEOTIDE SEQUENCE [LARGE SCALE GENOMIC DNA]</scope>
    <source>
        <strain evidence="6">JH1073</strain>
    </source>
</reference>
<dbReference type="PRINTS" id="PR00080">
    <property type="entry name" value="SDRFAMILY"/>
</dbReference>
<feature type="domain" description="Ketoreductase" evidence="3">
    <location>
        <begin position="12"/>
        <end position="230"/>
    </location>
</feature>
<protein>
    <submittedName>
        <fullName evidence="5">SDR family oxidoreductase</fullName>
    </submittedName>
</protein>
<evidence type="ECO:0000259" key="3">
    <source>
        <dbReference type="SMART" id="SM00822"/>
    </source>
</evidence>
<dbReference type="GO" id="GO:0016616">
    <property type="term" value="F:oxidoreductase activity, acting on the CH-OH group of donors, NAD or NADP as acceptor"/>
    <property type="evidence" value="ECO:0007669"/>
    <property type="project" value="TreeGrafter"/>
</dbReference>
<dbReference type="InterPro" id="IPR057326">
    <property type="entry name" value="KR_dom"/>
</dbReference>
<dbReference type="FunFam" id="3.40.50.720:FF:000084">
    <property type="entry name" value="Short-chain dehydrogenase reductase"/>
    <property type="match status" value="1"/>
</dbReference>
<dbReference type="AlphaFoldDB" id="A0AAJ5ZL73"/>
<dbReference type="PANTHER" id="PTHR42760:SF133">
    <property type="entry name" value="3-OXOACYL-[ACYL-CARRIER-PROTEIN] REDUCTASE"/>
    <property type="match status" value="1"/>
</dbReference>
<gene>
    <name evidence="4" type="ORF">GKO46_06845</name>
    <name evidence="5" type="ORF">GKO48_00850</name>
</gene>
<reference evidence="6 7" key="1">
    <citation type="submission" date="2019-11" db="EMBL/GenBank/DDBJ databases">
        <authorList>
            <person name="Cho J.-C."/>
        </authorList>
    </citation>
    <scope>NUCLEOTIDE SEQUENCE [LARGE SCALE GENOMIC DNA]</scope>
    <source>
        <strain evidence="5 6">JH1073</strain>
        <strain evidence="4 7">JH702</strain>
    </source>
</reference>
<dbReference type="Pfam" id="PF13561">
    <property type="entry name" value="adh_short_C2"/>
    <property type="match status" value="1"/>
</dbReference>
<dbReference type="RefSeq" id="WP_342835881.1">
    <property type="nucleotide sequence ID" value="NZ_CP046147.1"/>
</dbReference>
<dbReference type="SMART" id="SM00822">
    <property type="entry name" value="PKS_KR"/>
    <property type="match status" value="1"/>
</dbReference>
<dbReference type="PRINTS" id="PR00081">
    <property type="entry name" value="GDHRDH"/>
</dbReference>
<dbReference type="Proteomes" id="UP001321249">
    <property type="component" value="Unassembled WGS sequence"/>
</dbReference>
<accession>A0AAJ5ZL73</accession>
<evidence type="ECO:0000313" key="5">
    <source>
        <dbReference type="EMBL" id="WFG40726.1"/>
    </source>
</evidence>
<dbReference type="InterPro" id="IPR036291">
    <property type="entry name" value="NAD(P)-bd_dom_sf"/>
</dbReference>
<dbReference type="SUPFAM" id="SSF51735">
    <property type="entry name" value="NAD(P)-binding Rossmann-fold domains"/>
    <property type="match status" value="1"/>
</dbReference>
<dbReference type="EMBL" id="WMBE01000002">
    <property type="protein sequence ID" value="MDG0866791.1"/>
    <property type="molecule type" value="Genomic_DNA"/>
</dbReference>